<organism evidence="3 4">
    <name type="scientific">Phytophthora kernoviae 00238/432</name>
    <dbReference type="NCBI Taxonomy" id="1284355"/>
    <lineage>
        <taxon>Eukaryota</taxon>
        <taxon>Sar</taxon>
        <taxon>Stramenopiles</taxon>
        <taxon>Oomycota</taxon>
        <taxon>Peronosporomycetes</taxon>
        <taxon>Peronosporales</taxon>
        <taxon>Peronosporaceae</taxon>
        <taxon>Phytophthora</taxon>
    </lineage>
</organism>
<reference evidence="3" key="2">
    <citation type="submission" date="2020-02" db="EMBL/GenBank/DDBJ databases">
        <authorList>
            <person name="Studholme D.J."/>
        </authorList>
    </citation>
    <scope>NUCLEOTIDE SEQUENCE</scope>
    <source>
        <strain evidence="3">00238/432</strain>
    </source>
</reference>
<evidence type="ECO:0000313" key="4">
    <source>
        <dbReference type="Proteomes" id="UP000702964"/>
    </source>
</evidence>
<dbReference type="SUPFAM" id="SSF81606">
    <property type="entry name" value="PP2C-like"/>
    <property type="match status" value="1"/>
</dbReference>
<evidence type="ECO:0008006" key="5">
    <source>
        <dbReference type="Google" id="ProtNLM"/>
    </source>
</evidence>
<feature type="compositionally biased region" description="Basic and acidic residues" evidence="2">
    <location>
        <begin position="407"/>
        <end position="418"/>
    </location>
</feature>
<name>A0A8J4WQX6_9STRA</name>
<evidence type="ECO:0000313" key="3">
    <source>
        <dbReference type="EMBL" id="KAF4325656.1"/>
    </source>
</evidence>
<dbReference type="Proteomes" id="UP000702964">
    <property type="component" value="Unassembled WGS sequence"/>
</dbReference>
<accession>A0A8J4WQX6</accession>
<dbReference type="InterPro" id="IPR036457">
    <property type="entry name" value="PPM-type-like_dom_sf"/>
</dbReference>
<evidence type="ECO:0000256" key="2">
    <source>
        <dbReference type="SAM" id="MobiDB-lite"/>
    </source>
</evidence>
<dbReference type="InterPro" id="IPR011009">
    <property type="entry name" value="Kinase-like_dom_sf"/>
</dbReference>
<dbReference type="EMBL" id="AOFI03000003">
    <property type="protein sequence ID" value="KAF4325656.1"/>
    <property type="molecule type" value="Genomic_DNA"/>
</dbReference>
<dbReference type="Gene3D" id="1.10.510.10">
    <property type="entry name" value="Transferase(Phosphotransferase) domain 1"/>
    <property type="match status" value="1"/>
</dbReference>
<feature type="region of interest" description="Disordered" evidence="2">
    <location>
        <begin position="407"/>
        <end position="465"/>
    </location>
</feature>
<proteinExistence type="predicted"/>
<feature type="coiled-coil region" evidence="1">
    <location>
        <begin position="523"/>
        <end position="550"/>
    </location>
</feature>
<feature type="compositionally biased region" description="Basic and acidic residues" evidence="2">
    <location>
        <begin position="426"/>
        <end position="465"/>
    </location>
</feature>
<evidence type="ECO:0000256" key="1">
    <source>
        <dbReference type="SAM" id="Coils"/>
    </source>
</evidence>
<gene>
    <name evidence="3" type="ORF">G195_000685</name>
</gene>
<keyword evidence="1" id="KW-0175">Coiled coil</keyword>
<protein>
    <recommendedName>
        <fullName evidence="5">Protein kinase domain-containing protein</fullName>
    </recommendedName>
</protein>
<dbReference type="AlphaFoldDB" id="A0A8J4WQX6"/>
<dbReference type="SUPFAM" id="SSF56112">
    <property type="entry name" value="Protein kinase-like (PK-like)"/>
    <property type="match status" value="1"/>
</dbReference>
<sequence length="751" mass="83367">MESYSELPGLQVCKRDVLTPERNGALIGEHPDLLYAVLMPWVHGLTWFDVISDQKQLTVEESLKLARALAGTGSAMEQRGLAHCDLSAPNVMIPFFSEVENLRGVSAVELVDVEQMYGSRMDRPDALLAGSPGYAAHRTVHSGLWSAYADRFAGAVIIAEMLSWSDAAIVEKAWGESYFDQHEMQTVNERYYAMRDSLQKRWGSKVSDLFIRAWESHDLSSCPTFGEWFVALAAVDIHLASAASVEESVVKASEQTDAVGTDQFKGTEAASGSLDKLGNTDLNVSAAEHPPGQEAVVNRLFLQARALEDEGKPAAALEVYRSLHHFIPNNSAMQLEVEAAIQELNAKLNPTNDEAAQPVKVPFYRSKKLMISSVVLIVLLAGTVPTVKILADQAEVKQKEQEAAAKQAEMKAAEEAEAARATALKQQEEKEKQKAADAAKLDAEEKRKLAEAEKKQAEAKKKEEERKALQAKYDKQAKYEAYLANQKQQKLEAAKKAEQEKYDKQAKYEAYLVWKKENDAKIAKQEAERKAAAEAQRKQEAAQKAALKKKRIDEIAAVGSLPDLTPKRFSDSAKAFLQAEKILQAEIPNMQDCPAPPASEQLEKLQPLENSPLLLREVLMEKRSRGSQAMYVCGRIDLSAGNRKSKVWLAWQGDSRIRLWRNGQEQSAAFQVNCRTNERWSTLEGPVGGKPHIYEAKLSANEAARLQLYTDGLNDLDAIQAYIPDEHIQVLLDARHTGGLEDDAAFIELEW</sequence>
<reference evidence="3" key="1">
    <citation type="journal article" date="2015" name="Genom Data">
        <title>Draft genome sequences of Phytophthora kernoviae and Phytophthora ramorum lineage EU2 from Scotland.</title>
        <authorList>
            <person name="Sambles C."/>
            <person name="Schlenzig A."/>
            <person name="O'Neill P."/>
            <person name="Grant M."/>
            <person name="Studholme D.J."/>
        </authorList>
    </citation>
    <scope>NUCLEOTIDE SEQUENCE</scope>
    <source>
        <strain evidence="3">00238/432</strain>
    </source>
</reference>
<comment type="caution">
    <text evidence="3">The sequence shown here is derived from an EMBL/GenBank/DDBJ whole genome shotgun (WGS) entry which is preliminary data.</text>
</comment>